<keyword evidence="3" id="KW-1185">Reference proteome</keyword>
<evidence type="ECO:0000259" key="1">
    <source>
        <dbReference type="Pfam" id="PF14231"/>
    </source>
</evidence>
<proteinExistence type="predicted"/>
<protein>
    <recommendedName>
        <fullName evidence="1">GXWXG domain-containing protein</fullName>
    </recommendedName>
</protein>
<gene>
    <name evidence="2" type="ORF">BFF78_37640</name>
</gene>
<dbReference type="AlphaFoldDB" id="A0A1D7YK91"/>
<dbReference type="Gene3D" id="2.40.128.580">
    <property type="entry name" value="GXWXG domain"/>
    <property type="match status" value="1"/>
</dbReference>
<evidence type="ECO:0000313" key="2">
    <source>
        <dbReference type="EMBL" id="AOR36018.1"/>
    </source>
</evidence>
<dbReference type="KEGG" id="spun:BFF78_37640"/>
<dbReference type="EMBL" id="CP017248">
    <property type="protein sequence ID" value="AOR36018.1"/>
    <property type="molecule type" value="Genomic_DNA"/>
</dbReference>
<evidence type="ECO:0000313" key="3">
    <source>
        <dbReference type="Proteomes" id="UP000094960"/>
    </source>
</evidence>
<dbReference type="Proteomes" id="UP000094960">
    <property type="component" value="Chromosome"/>
</dbReference>
<dbReference type="InterPro" id="IPR025951">
    <property type="entry name" value="GXWXG_dom"/>
</dbReference>
<sequence>MIAEKAADLIAGHGLPTAAATPCARSAVLTAQPRARLTDLADTQARAEPEGLDDLWEALASVCPEQILGTWRGIPLNTGHFAQRRLREMRWYGKKFTSPDDVQPLIYHARPVIDYSH</sequence>
<name>A0A1D7YK91_9ACTN</name>
<feature type="domain" description="GXWXG" evidence="1">
    <location>
        <begin position="55"/>
        <end position="108"/>
    </location>
</feature>
<dbReference type="RefSeq" id="WP_069782531.1">
    <property type="nucleotide sequence ID" value="NZ_CP017248.1"/>
</dbReference>
<organism evidence="2 3">
    <name type="scientific">Streptomyces fodineus</name>
    <dbReference type="NCBI Taxonomy" id="1904616"/>
    <lineage>
        <taxon>Bacteria</taxon>
        <taxon>Bacillati</taxon>
        <taxon>Actinomycetota</taxon>
        <taxon>Actinomycetes</taxon>
        <taxon>Kitasatosporales</taxon>
        <taxon>Streptomycetaceae</taxon>
        <taxon>Streptomyces</taxon>
    </lineage>
</organism>
<reference evidence="3" key="1">
    <citation type="submission" date="2016-09" db="EMBL/GenBank/DDBJ databases">
        <title>Streptomyces puniciscabiei strain:TW1S1 Genome sequencing and assembly.</title>
        <authorList>
            <person name="Kim M.-K."/>
            <person name="Kim S.B."/>
        </authorList>
    </citation>
    <scope>NUCLEOTIDE SEQUENCE [LARGE SCALE GENOMIC DNA]</scope>
    <source>
        <strain evidence="3">TW1S1</strain>
    </source>
</reference>
<dbReference type="Pfam" id="PF14231">
    <property type="entry name" value="GXWXG"/>
    <property type="match status" value="1"/>
</dbReference>
<accession>A0A1D7YK91</accession>